<dbReference type="SMART" id="SM00530">
    <property type="entry name" value="HTH_XRE"/>
    <property type="match status" value="1"/>
</dbReference>
<accession>A0A8S5NIS7</accession>
<dbReference type="InterPro" id="IPR001387">
    <property type="entry name" value="Cro/C1-type_HTH"/>
</dbReference>
<proteinExistence type="predicted"/>
<dbReference type="Pfam" id="PF01381">
    <property type="entry name" value="HTH_3"/>
    <property type="match status" value="1"/>
</dbReference>
<sequence length="65" mass="7524">MKNKVWYYRNQRGFTLQELSRLTGLSVAAINKIENDNTSDILLTNAITLSRVLKVDIYELFCISK</sequence>
<dbReference type="PROSITE" id="PS50943">
    <property type="entry name" value="HTH_CROC1"/>
    <property type="match status" value="1"/>
</dbReference>
<name>A0A8S5NIS7_9CAUD</name>
<dbReference type="GO" id="GO:0003677">
    <property type="term" value="F:DNA binding"/>
    <property type="evidence" value="ECO:0007669"/>
    <property type="project" value="InterPro"/>
</dbReference>
<dbReference type="Gene3D" id="1.10.260.40">
    <property type="entry name" value="lambda repressor-like DNA-binding domains"/>
    <property type="match status" value="1"/>
</dbReference>
<dbReference type="InterPro" id="IPR010982">
    <property type="entry name" value="Lambda_DNA-bd_dom_sf"/>
</dbReference>
<protein>
    <submittedName>
        <fullName evidence="2">Helix-turn-helix XRE-family like protein</fullName>
    </submittedName>
</protein>
<dbReference type="CDD" id="cd00093">
    <property type="entry name" value="HTH_XRE"/>
    <property type="match status" value="1"/>
</dbReference>
<dbReference type="EMBL" id="BK015176">
    <property type="protein sequence ID" value="DAD94263.1"/>
    <property type="molecule type" value="Genomic_DNA"/>
</dbReference>
<organism evidence="2">
    <name type="scientific">Siphoviridae sp. cttFh17</name>
    <dbReference type="NCBI Taxonomy" id="2826491"/>
    <lineage>
        <taxon>Viruses</taxon>
        <taxon>Duplodnaviria</taxon>
        <taxon>Heunggongvirae</taxon>
        <taxon>Uroviricota</taxon>
        <taxon>Caudoviricetes</taxon>
    </lineage>
</organism>
<reference evidence="2" key="1">
    <citation type="journal article" date="2021" name="Proc. Natl. Acad. Sci. U.S.A.">
        <title>A Catalog of Tens of Thousands of Viruses from Human Metagenomes Reveals Hidden Associations with Chronic Diseases.</title>
        <authorList>
            <person name="Tisza M.J."/>
            <person name="Buck C.B."/>
        </authorList>
    </citation>
    <scope>NUCLEOTIDE SEQUENCE</scope>
    <source>
        <strain evidence="2">CttFh17</strain>
    </source>
</reference>
<feature type="domain" description="HTH cro/C1-type" evidence="1">
    <location>
        <begin position="5"/>
        <end position="60"/>
    </location>
</feature>
<dbReference type="SUPFAM" id="SSF47413">
    <property type="entry name" value="lambda repressor-like DNA-binding domains"/>
    <property type="match status" value="1"/>
</dbReference>
<evidence type="ECO:0000259" key="1">
    <source>
        <dbReference type="PROSITE" id="PS50943"/>
    </source>
</evidence>
<evidence type="ECO:0000313" key="2">
    <source>
        <dbReference type="EMBL" id="DAD94263.1"/>
    </source>
</evidence>